<dbReference type="Gramene" id="KZM87014">
    <property type="protein sequence ID" value="KZM87014"/>
    <property type="gene ID" value="DCAR_024148"/>
</dbReference>
<dbReference type="InterPro" id="IPR037185">
    <property type="entry name" value="EmrE-like"/>
</dbReference>
<feature type="transmembrane region" description="Helical" evidence="5">
    <location>
        <begin position="240"/>
        <end position="259"/>
    </location>
</feature>
<feature type="transmembrane region" description="Helical" evidence="5">
    <location>
        <begin position="100"/>
        <end position="121"/>
    </location>
</feature>
<dbReference type="SUPFAM" id="SSF103481">
    <property type="entry name" value="Multidrug resistance efflux transporter EmrE"/>
    <property type="match status" value="1"/>
</dbReference>
<feature type="transmembrane region" description="Helical" evidence="5">
    <location>
        <begin position="7"/>
        <end position="25"/>
    </location>
</feature>
<evidence type="ECO:0000256" key="3">
    <source>
        <dbReference type="ARBA" id="ARBA00022989"/>
    </source>
</evidence>
<keyword evidence="2 5" id="KW-0812">Transmembrane</keyword>
<feature type="transmembrane region" description="Helical" evidence="5">
    <location>
        <begin position="70"/>
        <end position="88"/>
    </location>
</feature>
<feature type="transmembrane region" description="Helical" evidence="5">
    <location>
        <begin position="37"/>
        <end position="58"/>
    </location>
</feature>
<name>A0A164T3L8_DAUCS</name>
<gene>
    <name evidence="6" type="ORF">DCAR_024148</name>
</gene>
<evidence type="ECO:0000256" key="5">
    <source>
        <dbReference type="SAM" id="Phobius"/>
    </source>
</evidence>
<dbReference type="STRING" id="79200.A0A164T3L8"/>
<sequence length="349" mass="38093">MGMESVLPFMGMVIVQVAMVGQLVTGKEAMLDGMTNFTFVFYFNALSFLILITSLFFFRKWTHLPALTFALVWRCVVFGLLGFAIQITGYKGIQYASPTLASSMLNLIPGFTFILTIIFRLEKAEIRSSSARAKIIGTLVSVLGAFIVTLYNGPRILKSTSSLNATQKLTQSQDWVIGGLLLAMTSVFASLFVIAQALILKKHTSKLVVSLFYSSTIAILSAILSLIIDKDLSAWSLQSNVRIMAVVYTGLFGATFQVTISSWCMQRTGPLFVVMFQPLGIVISSIVGVMFLGDAFYLGSLVGSVVIIVGVYTVIWGISEERKISEAKSISSPLLQDNSKFEDTTLLGP</sequence>
<evidence type="ECO:0000313" key="6">
    <source>
        <dbReference type="EMBL" id="KZM87014.1"/>
    </source>
</evidence>
<dbReference type="AlphaFoldDB" id="A0A164T3L8"/>
<feature type="transmembrane region" description="Helical" evidence="5">
    <location>
        <begin position="297"/>
        <end position="318"/>
    </location>
</feature>
<protein>
    <submittedName>
        <fullName evidence="6">Uncharacterized protein</fullName>
    </submittedName>
</protein>
<dbReference type="PANTHER" id="PTHR31218">
    <property type="entry name" value="WAT1-RELATED PROTEIN"/>
    <property type="match status" value="1"/>
</dbReference>
<dbReference type="GO" id="GO:0016020">
    <property type="term" value="C:membrane"/>
    <property type="evidence" value="ECO:0007669"/>
    <property type="project" value="InterPro"/>
</dbReference>
<comment type="caution">
    <text evidence="6">The sequence shown here is derived from an EMBL/GenBank/DDBJ whole genome shotgun (WGS) entry which is preliminary data.</text>
</comment>
<dbReference type="OMA" id="MMTECAG"/>
<accession>A0A164T3L8</accession>
<feature type="transmembrane region" description="Helical" evidence="5">
    <location>
        <begin position="133"/>
        <end position="151"/>
    </location>
</feature>
<feature type="transmembrane region" description="Helical" evidence="5">
    <location>
        <begin position="175"/>
        <end position="200"/>
    </location>
</feature>
<dbReference type="GO" id="GO:0022857">
    <property type="term" value="F:transmembrane transporter activity"/>
    <property type="evidence" value="ECO:0007669"/>
    <property type="project" value="InterPro"/>
</dbReference>
<comment type="subcellular location">
    <subcellularLocation>
        <location evidence="1">Membrane</location>
        <topology evidence="1">Multi-pass membrane protein</topology>
    </subcellularLocation>
</comment>
<feature type="transmembrane region" description="Helical" evidence="5">
    <location>
        <begin position="271"/>
        <end position="291"/>
    </location>
</feature>
<reference evidence="6" key="1">
    <citation type="journal article" date="2016" name="Nat. Genet.">
        <title>A high-quality carrot genome assembly provides new insights into carotenoid accumulation and asterid genome evolution.</title>
        <authorList>
            <person name="Iorizzo M."/>
            <person name="Ellison S."/>
            <person name="Senalik D."/>
            <person name="Zeng P."/>
            <person name="Satapoomin P."/>
            <person name="Huang J."/>
            <person name="Bowman M."/>
            <person name="Iovene M."/>
            <person name="Sanseverino W."/>
            <person name="Cavagnaro P."/>
            <person name="Yildiz M."/>
            <person name="Macko-Podgorni A."/>
            <person name="Moranska E."/>
            <person name="Grzebelus E."/>
            <person name="Grzebelus D."/>
            <person name="Ashrafi H."/>
            <person name="Zheng Z."/>
            <person name="Cheng S."/>
            <person name="Spooner D."/>
            <person name="Van Deynze A."/>
            <person name="Simon P."/>
        </authorList>
    </citation>
    <scope>NUCLEOTIDE SEQUENCE [LARGE SCALE GENOMIC DNA]</scope>
    <source>
        <tissue evidence="6">Leaf</tissue>
    </source>
</reference>
<feature type="transmembrane region" description="Helical" evidence="5">
    <location>
        <begin position="207"/>
        <end position="228"/>
    </location>
</feature>
<evidence type="ECO:0000256" key="2">
    <source>
        <dbReference type="ARBA" id="ARBA00022692"/>
    </source>
</evidence>
<evidence type="ECO:0000256" key="1">
    <source>
        <dbReference type="ARBA" id="ARBA00004141"/>
    </source>
</evidence>
<proteinExistence type="predicted"/>
<organism evidence="6">
    <name type="scientific">Daucus carota subsp. sativus</name>
    <name type="common">Carrot</name>
    <dbReference type="NCBI Taxonomy" id="79200"/>
    <lineage>
        <taxon>Eukaryota</taxon>
        <taxon>Viridiplantae</taxon>
        <taxon>Streptophyta</taxon>
        <taxon>Embryophyta</taxon>
        <taxon>Tracheophyta</taxon>
        <taxon>Spermatophyta</taxon>
        <taxon>Magnoliopsida</taxon>
        <taxon>eudicotyledons</taxon>
        <taxon>Gunneridae</taxon>
        <taxon>Pentapetalae</taxon>
        <taxon>asterids</taxon>
        <taxon>campanulids</taxon>
        <taxon>Apiales</taxon>
        <taxon>Apiaceae</taxon>
        <taxon>Apioideae</taxon>
        <taxon>Scandiceae</taxon>
        <taxon>Daucinae</taxon>
        <taxon>Daucus</taxon>
        <taxon>Daucus sect. Daucus</taxon>
    </lineage>
</organism>
<keyword evidence="3 5" id="KW-1133">Transmembrane helix</keyword>
<dbReference type="InterPro" id="IPR030184">
    <property type="entry name" value="WAT1-related"/>
</dbReference>
<keyword evidence="4 5" id="KW-0472">Membrane</keyword>
<dbReference type="EMBL" id="LNRQ01000007">
    <property type="protein sequence ID" value="KZM87014.1"/>
    <property type="molecule type" value="Genomic_DNA"/>
</dbReference>
<evidence type="ECO:0000256" key="4">
    <source>
        <dbReference type="ARBA" id="ARBA00023136"/>
    </source>
</evidence>